<dbReference type="GO" id="GO:0006145">
    <property type="term" value="P:purine nucleobase catabolic process"/>
    <property type="evidence" value="ECO:0007669"/>
    <property type="project" value="TreeGrafter"/>
</dbReference>
<keyword evidence="4 7" id="KW-0378">Hydrolase</keyword>
<proteinExistence type="inferred from homology"/>
<evidence type="ECO:0000313" key="10">
    <source>
        <dbReference type="EMBL" id="TDY46630.1"/>
    </source>
</evidence>
<dbReference type="PANTHER" id="PTHR43668:SF2">
    <property type="entry name" value="ALLANTOINASE"/>
    <property type="match status" value="1"/>
</dbReference>
<dbReference type="AlphaFoldDB" id="A0A4R8LMS0"/>
<comment type="caution">
    <text evidence="10">The sequence shown here is derived from an EMBL/GenBank/DDBJ whole genome shotgun (WGS) entry which is preliminary data.</text>
</comment>
<dbReference type="InterPro" id="IPR050138">
    <property type="entry name" value="DHOase/Allantoinase_Hydrolase"/>
</dbReference>
<feature type="binding site" evidence="7">
    <location>
        <position position="94"/>
    </location>
    <ligand>
        <name>substrate</name>
    </ligand>
</feature>
<comment type="function">
    <text evidence="1 7">Catalyzes the reversible cyclization of carbamoyl aspartate to dihydroorotate.</text>
</comment>
<evidence type="ECO:0000256" key="6">
    <source>
        <dbReference type="ARBA" id="ARBA00022975"/>
    </source>
</evidence>
<comment type="catalytic activity">
    <reaction evidence="7">
        <text>(S)-dihydroorotate + H2O = N-carbamoyl-L-aspartate + H(+)</text>
        <dbReference type="Rhea" id="RHEA:24296"/>
        <dbReference type="ChEBI" id="CHEBI:15377"/>
        <dbReference type="ChEBI" id="CHEBI:15378"/>
        <dbReference type="ChEBI" id="CHEBI:30864"/>
        <dbReference type="ChEBI" id="CHEBI:32814"/>
        <dbReference type="EC" id="3.5.2.3"/>
    </reaction>
</comment>
<evidence type="ECO:0000256" key="7">
    <source>
        <dbReference type="HAMAP-Rule" id="MF_00220"/>
    </source>
</evidence>
<dbReference type="CDD" id="cd01317">
    <property type="entry name" value="DHOase_IIa"/>
    <property type="match status" value="1"/>
</dbReference>
<name>A0A4R8LMS0_9BACL</name>
<feature type="binding site" evidence="7">
    <location>
        <position position="60"/>
    </location>
    <ligand>
        <name>Zn(2+)</name>
        <dbReference type="ChEBI" id="CHEBI:29105"/>
        <label>1</label>
    </ligand>
</feature>
<dbReference type="Gene3D" id="2.30.40.10">
    <property type="entry name" value="Urease, subunit C, domain 1"/>
    <property type="match status" value="1"/>
</dbReference>
<feature type="binding site" evidence="7">
    <location>
        <position position="179"/>
    </location>
    <ligand>
        <name>Zn(2+)</name>
        <dbReference type="ChEBI" id="CHEBI:29105"/>
        <label>2</label>
    </ligand>
</feature>
<feature type="binding site" evidence="7">
    <location>
        <position position="152"/>
    </location>
    <ligand>
        <name>Zn(2+)</name>
        <dbReference type="ChEBI" id="CHEBI:29105"/>
        <label>1</label>
    </ligand>
</feature>
<dbReference type="GO" id="GO:0004151">
    <property type="term" value="F:dihydroorotase activity"/>
    <property type="evidence" value="ECO:0007669"/>
    <property type="project" value="UniProtKB-UniRule"/>
</dbReference>
<feature type="binding site" evidence="7">
    <location>
        <position position="152"/>
    </location>
    <ligand>
        <name>Zn(2+)</name>
        <dbReference type="ChEBI" id="CHEBI:29105"/>
        <label>2</label>
    </ligand>
</feature>
<feature type="binding site" evidence="7">
    <location>
        <position position="304"/>
    </location>
    <ligand>
        <name>Zn(2+)</name>
        <dbReference type="ChEBI" id="CHEBI:29105"/>
        <label>1</label>
    </ligand>
</feature>
<keyword evidence="3 7" id="KW-0479">Metal-binding</keyword>
<dbReference type="PANTHER" id="PTHR43668">
    <property type="entry name" value="ALLANTOINASE"/>
    <property type="match status" value="1"/>
</dbReference>
<dbReference type="GO" id="GO:0004038">
    <property type="term" value="F:allantoinase activity"/>
    <property type="evidence" value="ECO:0007669"/>
    <property type="project" value="TreeGrafter"/>
</dbReference>
<dbReference type="PROSITE" id="PS00482">
    <property type="entry name" value="DIHYDROOROTASE_1"/>
    <property type="match status" value="1"/>
</dbReference>
<evidence type="ECO:0000256" key="4">
    <source>
        <dbReference type="ARBA" id="ARBA00022801"/>
    </source>
</evidence>
<comment type="cofactor">
    <cofactor evidence="7">
        <name>Zn(2+)</name>
        <dbReference type="ChEBI" id="CHEBI:29105"/>
    </cofactor>
    <text evidence="7">Binds 2 Zn(2+) ions per subunit.</text>
</comment>
<organism evidence="10 11">
    <name type="scientific">Alicyclobacillus sacchari</name>
    <dbReference type="NCBI Taxonomy" id="392010"/>
    <lineage>
        <taxon>Bacteria</taxon>
        <taxon>Bacillati</taxon>
        <taxon>Bacillota</taxon>
        <taxon>Bacilli</taxon>
        <taxon>Bacillales</taxon>
        <taxon>Alicyclobacillaceae</taxon>
        <taxon>Alicyclobacillus</taxon>
    </lineage>
</organism>
<feature type="active site" evidence="7">
    <location>
        <position position="304"/>
    </location>
</feature>
<comment type="pathway">
    <text evidence="7">Pyrimidine metabolism; UMP biosynthesis via de novo pathway; (S)-dihydroorotate from bicarbonate: step 3/3.</text>
</comment>
<dbReference type="Pfam" id="PF12890">
    <property type="entry name" value="DHOase"/>
    <property type="match status" value="1"/>
</dbReference>
<dbReference type="GO" id="GO:0008270">
    <property type="term" value="F:zinc ion binding"/>
    <property type="evidence" value="ECO:0007669"/>
    <property type="project" value="UniProtKB-UniRule"/>
</dbReference>
<evidence type="ECO:0000259" key="9">
    <source>
        <dbReference type="Pfam" id="PF12890"/>
    </source>
</evidence>
<dbReference type="SUPFAM" id="SSF51556">
    <property type="entry name" value="Metallo-dependent hydrolases"/>
    <property type="match status" value="1"/>
</dbReference>
<dbReference type="Gene3D" id="3.20.20.140">
    <property type="entry name" value="Metal-dependent hydrolases"/>
    <property type="match status" value="1"/>
</dbReference>
<evidence type="ECO:0000313" key="11">
    <source>
        <dbReference type="Proteomes" id="UP000294581"/>
    </source>
</evidence>
<evidence type="ECO:0000256" key="3">
    <source>
        <dbReference type="ARBA" id="ARBA00022723"/>
    </source>
</evidence>
<dbReference type="OrthoDB" id="9765462at2"/>
<evidence type="ECO:0000256" key="5">
    <source>
        <dbReference type="ARBA" id="ARBA00022833"/>
    </source>
</evidence>
<feature type="domain" description="Dihydroorotase catalytic" evidence="9">
    <location>
        <begin position="50"/>
        <end position="235"/>
    </location>
</feature>
<dbReference type="PROSITE" id="PS00483">
    <property type="entry name" value="DIHYDROOROTASE_2"/>
    <property type="match status" value="1"/>
</dbReference>
<evidence type="ECO:0000256" key="1">
    <source>
        <dbReference type="ARBA" id="ARBA00002368"/>
    </source>
</evidence>
<dbReference type="GO" id="GO:0044205">
    <property type="term" value="P:'de novo' UMP biosynthetic process"/>
    <property type="evidence" value="ECO:0007669"/>
    <property type="project" value="UniProtKB-UniRule"/>
</dbReference>
<dbReference type="InterPro" id="IPR013108">
    <property type="entry name" value="Amidohydro_3"/>
</dbReference>
<keyword evidence="6 7" id="KW-0665">Pyrimidine biosynthesis</keyword>
<feature type="binding site" evidence="7">
    <location>
        <position position="231"/>
    </location>
    <ligand>
        <name>Zn(2+)</name>
        <dbReference type="ChEBI" id="CHEBI:29105"/>
        <label>2</label>
    </ligand>
</feature>
<dbReference type="GO" id="GO:0005737">
    <property type="term" value="C:cytoplasm"/>
    <property type="evidence" value="ECO:0007669"/>
    <property type="project" value="TreeGrafter"/>
</dbReference>
<feature type="binding site" evidence="7">
    <location>
        <begin position="322"/>
        <end position="323"/>
    </location>
    <ligand>
        <name>substrate</name>
    </ligand>
</feature>
<dbReference type="InterPro" id="IPR004722">
    <property type="entry name" value="DHOase"/>
</dbReference>
<sequence>MIVRMDGGRLWDAEAGQLREMSVAFDDATGEIVALGQGLAAERVIKLHGEAIFPGFIDMHVHLRDPGLTAKESLATGLQAAAAGGFTQVACMPNTRPPIDSPELVADIVGRGNALGKTEVHPIACITQGQAGDQLANYEALRAAGAVGFSDDGRGVQHGGRMREAFQRLAELGVPAIIHAEDETISGKGVVHPDAARRLGLLGIPIEAEAAMIARDVLLAEQTGAHLHVCHVSTEPSVAVIRWAKSRGIRVSAEVTPHHLLLSEAAIVRDDANWKVNPPLQSERDRQACLEGFLDGTLDIIATDHAPHTPAEKAQSMATAPFGMVGLETAFALLYTYLVLPGTVPLTRIVEGMTSLPARLFGLAGGSIRPGARADFAIVDLNAERTIDPASFYTKGRNTPFVDWRIAGVMKSTIRAGKVIFAAGEERSS</sequence>
<dbReference type="EC" id="3.5.2.3" evidence="7"/>
<comment type="similarity">
    <text evidence="2 7">Belongs to the metallo-dependent hydrolases superfamily. DHOase family. Class I DHOase subfamily.</text>
</comment>
<feature type="domain" description="Amidohydrolase 3" evidence="8">
    <location>
        <begin position="301"/>
        <end position="421"/>
    </location>
</feature>
<feature type="binding site" evidence="7">
    <location>
        <position position="277"/>
    </location>
    <ligand>
        <name>substrate</name>
    </ligand>
</feature>
<evidence type="ECO:0000259" key="8">
    <source>
        <dbReference type="Pfam" id="PF07969"/>
    </source>
</evidence>
<feature type="binding site" evidence="7">
    <location>
        <position position="308"/>
    </location>
    <ligand>
        <name>substrate</name>
    </ligand>
</feature>
<reference evidence="10 11" key="1">
    <citation type="submission" date="2019-03" db="EMBL/GenBank/DDBJ databases">
        <title>Genomic Encyclopedia of Type Strains, Phase IV (KMG-IV): sequencing the most valuable type-strain genomes for metagenomic binning, comparative biology and taxonomic classification.</title>
        <authorList>
            <person name="Goeker M."/>
        </authorList>
    </citation>
    <scope>NUCLEOTIDE SEQUENCE [LARGE SCALE GENOMIC DNA]</scope>
    <source>
        <strain evidence="10 11">DSM 17974</strain>
    </source>
</reference>
<dbReference type="HAMAP" id="MF_00220_B">
    <property type="entry name" value="PyrC_classI_B"/>
    <property type="match status" value="1"/>
</dbReference>
<dbReference type="UniPathway" id="UPA00070">
    <property type="reaction ID" value="UER00117"/>
</dbReference>
<evidence type="ECO:0000256" key="2">
    <source>
        <dbReference type="ARBA" id="ARBA00010286"/>
    </source>
</evidence>
<dbReference type="Proteomes" id="UP000294581">
    <property type="component" value="Unassembled WGS sequence"/>
</dbReference>
<dbReference type="SUPFAM" id="SSF51338">
    <property type="entry name" value="Composite domain of metallo-dependent hydrolases"/>
    <property type="match status" value="2"/>
</dbReference>
<dbReference type="InterPro" id="IPR032466">
    <property type="entry name" value="Metal_Hydrolase"/>
</dbReference>
<feature type="binding site" evidence="7">
    <location>
        <begin position="62"/>
        <end position="64"/>
    </location>
    <ligand>
        <name>substrate</name>
    </ligand>
</feature>
<dbReference type="Pfam" id="PF07969">
    <property type="entry name" value="Amidohydro_3"/>
    <property type="match status" value="1"/>
</dbReference>
<dbReference type="EMBL" id="SORF01000006">
    <property type="protein sequence ID" value="TDY46630.1"/>
    <property type="molecule type" value="Genomic_DNA"/>
</dbReference>
<dbReference type="RefSeq" id="WP_134159500.1">
    <property type="nucleotide sequence ID" value="NZ_SORF01000006.1"/>
</dbReference>
<dbReference type="InterPro" id="IPR024403">
    <property type="entry name" value="DHOase_cat"/>
</dbReference>
<dbReference type="NCBIfam" id="TIGR00857">
    <property type="entry name" value="pyrC_multi"/>
    <property type="match status" value="1"/>
</dbReference>
<feature type="binding site" evidence="7">
    <location>
        <position position="62"/>
    </location>
    <ligand>
        <name>Zn(2+)</name>
        <dbReference type="ChEBI" id="CHEBI:29105"/>
        <label>1</label>
    </ligand>
</feature>
<keyword evidence="5 7" id="KW-0862">Zinc</keyword>
<keyword evidence="11" id="KW-1185">Reference proteome</keyword>
<dbReference type="InterPro" id="IPR011059">
    <property type="entry name" value="Metal-dep_hydrolase_composite"/>
</dbReference>
<gene>
    <name evidence="7" type="primary">pyrC</name>
    <name evidence="10" type="ORF">C7445_10656</name>
</gene>
<protein>
    <recommendedName>
        <fullName evidence="7">Dihydroorotase</fullName>
        <shortName evidence="7">DHOase</shortName>
        <ecNumber evidence="7">3.5.2.3</ecNumber>
    </recommendedName>
</protein>
<accession>A0A4R8LMS0</accession>
<dbReference type="InterPro" id="IPR002195">
    <property type="entry name" value="Dihydroorotase_CS"/>
</dbReference>